<dbReference type="Pfam" id="PF05368">
    <property type="entry name" value="NmrA"/>
    <property type="match status" value="1"/>
</dbReference>
<dbReference type="CDD" id="cd05259">
    <property type="entry name" value="PCBER_SDR_a"/>
    <property type="match status" value="1"/>
</dbReference>
<name>A0A9W8TFB7_9HYPO</name>
<dbReference type="Proteomes" id="UP001140502">
    <property type="component" value="Unassembled WGS sequence"/>
</dbReference>
<dbReference type="InterPro" id="IPR045312">
    <property type="entry name" value="PCBER-like"/>
</dbReference>
<feature type="domain" description="NmrA-like" evidence="3">
    <location>
        <begin position="11"/>
        <end position="226"/>
    </location>
</feature>
<dbReference type="OrthoDB" id="9974981at2759"/>
<dbReference type="Gene3D" id="3.40.50.720">
    <property type="entry name" value="NAD(P)-binding Rossmann-like Domain"/>
    <property type="match status" value="1"/>
</dbReference>
<evidence type="ECO:0000313" key="5">
    <source>
        <dbReference type="Proteomes" id="UP001140502"/>
    </source>
</evidence>
<keyword evidence="1" id="KW-0521">NADP</keyword>
<accession>A0A9W8TFB7</accession>
<dbReference type="InterPro" id="IPR036291">
    <property type="entry name" value="NAD(P)-bd_dom_sf"/>
</dbReference>
<dbReference type="SUPFAM" id="SSF51735">
    <property type="entry name" value="NAD(P)-binding Rossmann-fold domains"/>
    <property type="match status" value="1"/>
</dbReference>
<proteinExistence type="predicted"/>
<gene>
    <name evidence="4" type="ORF">N0V84_010511</name>
</gene>
<keyword evidence="5" id="KW-1185">Reference proteome</keyword>
<evidence type="ECO:0000259" key="3">
    <source>
        <dbReference type="Pfam" id="PF05368"/>
    </source>
</evidence>
<keyword evidence="2" id="KW-0560">Oxidoreductase</keyword>
<protein>
    <recommendedName>
        <fullName evidence="3">NmrA-like domain-containing protein</fullName>
    </recommendedName>
</protein>
<dbReference type="PANTHER" id="PTHR47706">
    <property type="entry name" value="NMRA-LIKE FAMILY PROTEIN"/>
    <property type="match status" value="1"/>
</dbReference>
<evidence type="ECO:0000313" key="4">
    <source>
        <dbReference type="EMBL" id="KAJ4311306.1"/>
    </source>
</evidence>
<comment type="caution">
    <text evidence="4">The sequence shown here is derived from an EMBL/GenBank/DDBJ whole genome shotgun (WGS) entry which is preliminary data.</text>
</comment>
<dbReference type="EMBL" id="JAPEUR010000337">
    <property type="protein sequence ID" value="KAJ4311306.1"/>
    <property type="molecule type" value="Genomic_DNA"/>
</dbReference>
<dbReference type="GO" id="GO:0016491">
    <property type="term" value="F:oxidoreductase activity"/>
    <property type="evidence" value="ECO:0007669"/>
    <property type="project" value="UniProtKB-KW"/>
</dbReference>
<sequence length="305" mass="33475">MELTSDKTIRNVALVGAGGNLGSEILKALHAVDQFNLTVLVREPSFADGRLPVSVKVIDYDNPGSIVKALEGQDAVVSAVSRDAIPLQACLIEAAVTAGVKRFIPSEFGANLQNPQTRRLVNNKEKVRVEELLEHYARLGRMTYTFIYNNVFLDWGMRSGLILDPKGATVNLFDGGTRQVSMSRIPTVAKAVANVLLHAEETANRSMYIHEATVSQLELYSIARETFPKKEWKATIVDTEELQEKALAQMRSGIPNMSVFHAFAVRGGFAEGFGNQFGDQDNTLLGIQPMSAADIQHLIRDVAVY</sequence>
<dbReference type="AlphaFoldDB" id="A0A9W8TFB7"/>
<dbReference type="PANTHER" id="PTHR47706:SF1">
    <property type="entry name" value="CIPA-LIKE, PUTATIVE (AFU_ORTHOLOGUE AFUA_1G12460)-RELATED"/>
    <property type="match status" value="1"/>
</dbReference>
<organism evidence="4 5">
    <name type="scientific">Fusarium piperis</name>
    <dbReference type="NCBI Taxonomy" id="1435070"/>
    <lineage>
        <taxon>Eukaryota</taxon>
        <taxon>Fungi</taxon>
        <taxon>Dikarya</taxon>
        <taxon>Ascomycota</taxon>
        <taxon>Pezizomycotina</taxon>
        <taxon>Sordariomycetes</taxon>
        <taxon>Hypocreomycetidae</taxon>
        <taxon>Hypocreales</taxon>
        <taxon>Nectriaceae</taxon>
        <taxon>Fusarium</taxon>
        <taxon>Fusarium solani species complex</taxon>
    </lineage>
</organism>
<dbReference type="Gene3D" id="3.90.25.10">
    <property type="entry name" value="UDP-galactose 4-epimerase, domain 1"/>
    <property type="match status" value="1"/>
</dbReference>
<evidence type="ECO:0000256" key="1">
    <source>
        <dbReference type="ARBA" id="ARBA00022857"/>
    </source>
</evidence>
<dbReference type="InterPro" id="IPR051609">
    <property type="entry name" value="NmrA/Isoflavone_reductase-like"/>
</dbReference>
<evidence type="ECO:0000256" key="2">
    <source>
        <dbReference type="ARBA" id="ARBA00023002"/>
    </source>
</evidence>
<reference evidence="4" key="1">
    <citation type="submission" date="2022-10" db="EMBL/GenBank/DDBJ databases">
        <title>Tapping the CABI collections for fungal endophytes: first genome assemblies for Collariella, Neodidymelliopsis, Ascochyta clinopodiicola, Didymella pomorum, Didymosphaeria variabile, Neocosmospora piperis and Neocucurbitaria cava.</title>
        <authorList>
            <person name="Hill R."/>
        </authorList>
    </citation>
    <scope>NUCLEOTIDE SEQUENCE</scope>
    <source>
        <strain evidence="4">IMI 366586</strain>
    </source>
</reference>
<dbReference type="InterPro" id="IPR008030">
    <property type="entry name" value="NmrA-like"/>
</dbReference>